<evidence type="ECO:0000259" key="5">
    <source>
        <dbReference type="PROSITE" id="PS50931"/>
    </source>
</evidence>
<dbReference type="SUPFAM" id="SSF46785">
    <property type="entry name" value="Winged helix' DNA-binding domain"/>
    <property type="match status" value="1"/>
</dbReference>
<dbReference type="GO" id="GO:0003677">
    <property type="term" value="F:DNA binding"/>
    <property type="evidence" value="ECO:0007669"/>
    <property type="project" value="UniProtKB-KW"/>
</dbReference>
<keyword evidence="3" id="KW-0238">DNA-binding</keyword>
<sequence length="300" mass="34142">MRFNKVDLNLFVVFDVIYTERNLTRAAEVLCLTQPTVSNALSRLRKTFNDQLFVRTPQGMAPTPVANNIVGQVRHALQLLDASVQEGDQFNAATSDRVFRLSMNDMAESALLPRLMDALGQEAPGMRLESYYTRRRDLSTALSSGQLAFAIDIPQAANADICHQPLFYERYVCVVREDHPLLNSRKKLSLEHYLQLGHIHVSSRRRGLGLVDVELNKQGQQRNIRVRLQHYLAVLEIVRCTDLALTVPSHWVNKPGLSVFELPFAVPELEWHLLWHKSADGDKANRWLREKVIALSGEPR</sequence>
<accession>A0A2N5X7N5</accession>
<dbReference type="Pfam" id="PF03466">
    <property type="entry name" value="LysR_substrate"/>
    <property type="match status" value="1"/>
</dbReference>
<dbReference type="InterPro" id="IPR000847">
    <property type="entry name" value="LysR_HTH_N"/>
</dbReference>
<dbReference type="PRINTS" id="PR00039">
    <property type="entry name" value="HTHLYSR"/>
</dbReference>
<dbReference type="RefSeq" id="WP_076000664.1">
    <property type="nucleotide sequence ID" value="NZ_PKUS01000002.1"/>
</dbReference>
<dbReference type="PANTHER" id="PTHR30118:SF15">
    <property type="entry name" value="TRANSCRIPTIONAL REGULATORY PROTEIN"/>
    <property type="match status" value="1"/>
</dbReference>
<feature type="domain" description="HTH lysR-type" evidence="5">
    <location>
        <begin position="6"/>
        <end position="63"/>
    </location>
</feature>
<evidence type="ECO:0000256" key="3">
    <source>
        <dbReference type="ARBA" id="ARBA00023125"/>
    </source>
</evidence>
<reference evidence="6 7" key="1">
    <citation type="submission" date="2018-01" db="EMBL/GenBank/DDBJ databases">
        <title>The draft genome sequence of Halioglobus lutimaris HF004.</title>
        <authorList>
            <person name="Du Z.-J."/>
            <person name="Shi M.-J."/>
        </authorList>
    </citation>
    <scope>NUCLEOTIDE SEQUENCE [LARGE SCALE GENOMIC DNA]</scope>
    <source>
        <strain evidence="6 7">HF004</strain>
    </source>
</reference>
<dbReference type="Gene3D" id="3.40.190.10">
    <property type="entry name" value="Periplasmic binding protein-like II"/>
    <property type="match status" value="2"/>
</dbReference>
<dbReference type="GO" id="GO:0003700">
    <property type="term" value="F:DNA-binding transcription factor activity"/>
    <property type="evidence" value="ECO:0007669"/>
    <property type="project" value="InterPro"/>
</dbReference>
<evidence type="ECO:0000256" key="1">
    <source>
        <dbReference type="ARBA" id="ARBA00009437"/>
    </source>
</evidence>
<keyword evidence="4" id="KW-0804">Transcription</keyword>
<dbReference type="Pfam" id="PF00126">
    <property type="entry name" value="HTH_1"/>
    <property type="match status" value="1"/>
</dbReference>
<evidence type="ECO:0000256" key="2">
    <source>
        <dbReference type="ARBA" id="ARBA00023015"/>
    </source>
</evidence>
<evidence type="ECO:0000256" key="4">
    <source>
        <dbReference type="ARBA" id="ARBA00023163"/>
    </source>
</evidence>
<dbReference type="Gene3D" id="1.10.10.10">
    <property type="entry name" value="Winged helix-like DNA-binding domain superfamily/Winged helix DNA-binding domain"/>
    <property type="match status" value="1"/>
</dbReference>
<keyword evidence="7" id="KW-1185">Reference proteome</keyword>
<gene>
    <name evidence="6" type="ORF">C0039_02580</name>
</gene>
<comment type="similarity">
    <text evidence="1">Belongs to the LysR transcriptional regulatory family.</text>
</comment>
<dbReference type="InterPro" id="IPR036390">
    <property type="entry name" value="WH_DNA-bd_sf"/>
</dbReference>
<protein>
    <submittedName>
        <fullName evidence="6">LysR family transcriptional regulator</fullName>
    </submittedName>
</protein>
<organism evidence="6 7">
    <name type="scientific">Pseudohalioglobus lutimaris</name>
    <dbReference type="NCBI Taxonomy" id="1737061"/>
    <lineage>
        <taxon>Bacteria</taxon>
        <taxon>Pseudomonadati</taxon>
        <taxon>Pseudomonadota</taxon>
        <taxon>Gammaproteobacteria</taxon>
        <taxon>Cellvibrionales</taxon>
        <taxon>Halieaceae</taxon>
        <taxon>Pseudohalioglobus</taxon>
    </lineage>
</organism>
<evidence type="ECO:0000313" key="6">
    <source>
        <dbReference type="EMBL" id="PLW70488.1"/>
    </source>
</evidence>
<dbReference type="PANTHER" id="PTHR30118">
    <property type="entry name" value="HTH-TYPE TRANSCRIPTIONAL REGULATOR LEUO-RELATED"/>
    <property type="match status" value="1"/>
</dbReference>
<dbReference type="InterPro" id="IPR037402">
    <property type="entry name" value="YidZ_PBP2"/>
</dbReference>
<dbReference type="AlphaFoldDB" id="A0A2N5X7N5"/>
<dbReference type="EMBL" id="PKUS01000002">
    <property type="protein sequence ID" value="PLW70488.1"/>
    <property type="molecule type" value="Genomic_DNA"/>
</dbReference>
<dbReference type="InterPro" id="IPR005119">
    <property type="entry name" value="LysR_subst-bd"/>
</dbReference>
<name>A0A2N5X7N5_9GAMM</name>
<dbReference type="OrthoDB" id="8720143at2"/>
<proteinExistence type="inferred from homology"/>
<evidence type="ECO:0000313" key="7">
    <source>
        <dbReference type="Proteomes" id="UP000235005"/>
    </source>
</evidence>
<dbReference type="CDD" id="cd08417">
    <property type="entry name" value="PBP2_Nitroaromatics_like"/>
    <property type="match status" value="1"/>
</dbReference>
<dbReference type="InterPro" id="IPR050389">
    <property type="entry name" value="LysR-type_TF"/>
</dbReference>
<keyword evidence="2" id="KW-0805">Transcription regulation</keyword>
<dbReference type="PROSITE" id="PS50931">
    <property type="entry name" value="HTH_LYSR"/>
    <property type="match status" value="1"/>
</dbReference>
<dbReference type="SUPFAM" id="SSF53850">
    <property type="entry name" value="Periplasmic binding protein-like II"/>
    <property type="match status" value="1"/>
</dbReference>
<comment type="caution">
    <text evidence="6">The sequence shown here is derived from an EMBL/GenBank/DDBJ whole genome shotgun (WGS) entry which is preliminary data.</text>
</comment>
<dbReference type="Proteomes" id="UP000235005">
    <property type="component" value="Unassembled WGS sequence"/>
</dbReference>
<dbReference type="InterPro" id="IPR036388">
    <property type="entry name" value="WH-like_DNA-bd_sf"/>
</dbReference>